<dbReference type="EMBL" id="JARWAO010000001">
    <property type="protein sequence ID" value="MDR5894876.1"/>
    <property type="molecule type" value="Genomic_DNA"/>
</dbReference>
<gene>
    <name evidence="1" type="ORF">QC825_02155</name>
</gene>
<dbReference type="Proteomes" id="UP001269375">
    <property type="component" value="Unassembled WGS sequence"/>
</dbReference>
<organism evidence="1 2">
    <name type="scientific">Larsenimonas suaedae</name>
    <dbReference type="NCBI Taxonomy" id="1851019"/>
    <lineage>
        <taxon>Bacteria</taxon>
        <taxon>Pseudomonadati</taxon>
        <taxon>Pseudomonadota</taxon>
        <taxon>Gammaproteobacteria</taxon>
        <taxon>Oceanospirillales</taxon>
        <taxon>Halomonadaceae</taxon>
        <taxon>Larsenimonas</taxon>
    </lineage>
</organism>
<reference evidence="1 2" key="1">
    <citation type="submission" date="2023-04" db="EMBL/GenBank/DDBJ databases">
        <title>A long-awaited taxogenomic arrangement of the family Halomonadaceae.</title>
        <authorList>
            <person name="De La Haba R."/>
            <person name="Chuvochina M."/>
            <person name="Wittouck S."/>
            <person name="Arahal D.R."/>
            <person name="Sanchez-Porro C."/>
            <person name="Hugenholtz P."/>
            <person name="Ventosa A."/>
        </authorList>
    </citation>
    <scope>NUCLEOTIDE SEQUENCE [LARGE SCALE GENOMIC DNA]</scope>
    <source>
        <strain evidence="1 2">DSM 22428</strain>
    </source>
</reference>
<proteinExistence type="predicted"/>
<dbReference type="RefSeq" id="WP_251592791.1">
    <property type="nucleotide sequence ID" value="NZ_JAMLJI010000002.1"/>
</dbReference>
<comment type="caution">
    <text evidence="1">The sequence shown here is derived from an EMBL/GenBank/DDBJ whole genome shotgun (WGS) entry which is preliminary data.</text>
</comment>
<protein>
    <submittedName>
        <fullName evidence="1">Uncharacterized protein</fullName>
    </submittedName>
</protein>
<keyword evidence="2" id="KW-1185">Reference proteome</keyword>
<sequence length="129" mass="14571">MERFPDIEIYLAPIDKDAILAWLNETFSQTRDWQPSGKGKWRTLFTMAEGELPVLLIENAADRFSSLWLDSSATPWPRDVDCARAAQAALGVEVRCSLGGWQPGDEPDRFYRVKAGGEEEVFHWPDSGL</sequence>
<evidence type="ECO:0000313" key="1">
    <source>
        <dbReference type="EMBL" id="MDR5894876.1"/>
    </source>
</evidence>
<evidence type="ECO:0000313" key="2">
    <source>
        <dbReference type="Proteomes" id="UP001269375"/>
    </source>
</evidence>
<accession>A0ABU1GTI1</accession>
<name>A0ABU1GTI1_9GAMM</name>